<feature type="transmembrane region" description="Helical" evidence="2">
    <location>
        <begin position="7"/>
        <end position="28"/>
    </location>
</feature>
<organism evidence="3 4">
    <name type="scientific">Sulfitobacter faviae</name>
    <dbReference type="NCBI Taxonomy" id="1775881"/>
    <lineage>
        <taxon>Bacteria</taxon>
        <taxon>Pseudomonadati</taxon>
        <taxon>Pseudomonadota</taxon>
        <taxon>Alphaproteobacteria</taxon>
        <taxon>Rhodobacterales</taxon>
        <taxon>Roseobacteraceae</taxon>
        <taxon>Sulfitobacter</taxon>
    </lineage>
</organism>
<gene>
    <name evidence="3" type="ORF">T7987_00025</name>
</gene>
<keyword evidence="2" id="KW-0812">Transmembrane</keyword>
<dbReference type="Proteomes" id="UP001326567">
    <property type="component" value="Chromosome"/>
</dbReference>
<dbReference type="RefSeq" id="WP_322328571.1">
    <property type="nucleotide sequence ID" value="NZ_CP139725.1"/>
</dbReference>
<name>A0ABZ0UYH6_9RHOB</name>
<feature type="region of interest" description="Disordered" evidence="1">
    <location>
        <begin position="108"/>
        <end position="138"/>
    </location>
</feature>
<keyword evidence="2" id="KW-1133">Transmembrane helix</keyword>
<protein>
    <recommendedName>
        <fullName evidence="5">Lipopolysaccharide assembly protein A domain-containing protein</fullName>
    </recommendedName>
</protein>
<keyword evidence="4" id="KW-1185">Reference proteome</keyword>
<keyword evidence="2" id="KW-0472">Membrane</keyword>
<evidence type="ECO:0000313" key="4">
    <source>
        <dbReference type="Proteomes" id="UP001326567"/>
    </source>
</evidence>
<sequence length="138" mass="14853">MKFAKRLLILFIALVGAANLAFFVYWYSASEVTAIMPVSPTGYTVEALALNVTILEMILVLVGFILAALGLFGYTEIKNAAVRAAVEAAEIEARDTTSEQIKLYQEAMSRSHGEAPEHGGNYSLGDQPIEGATPAQNE</sequence>
<feature type="transmembrane region" description="Helical" evidence="2">
    <location>
        <begin position="48"/>
        <end position="74"/>
    </location>
</feature>
<evidence type="ECO:0000313" key="3">
    <source>
        <dbReference type="EMBL" id="WPZ21668.1"/>
    </source>
</evidence>
<proteinExistence type="predicted"/>
<reference evidence="3 4" key="1">
    <citation type="submission" date="2023-11" db="EMBL/GenBank/DDBJ databases">
        <title>From the Deep-Sea to the Surface: Bacterial Genomes Isolated from the Moytirra Hydrothermal Vent Plume.</title>
        <authorList>
            <person name="Major S.R."/>
        </authorList>
    </citation>
    <scope>NUCLEOTIDE SEQUENCE [LARGE SCALE GENOMIC DNA]</scope>
    <source>
        <strain evidence="3 4">OXR-9</strain>
    </source>
</reference>
<evidence type="ECO:0008006" key="5">
    <source>
        <dbReference type="Google" id="ProtNLM"/>
    </source>
</evidence>
<evidence type="ECO:0000256" key="2">
    <source>
        <dbReference type="SAM" id="Phobius"/>
    </source>
</evidence>
<evidence type="ECO:0000256" key="1">
    <source>
        <dbReference type="SAM" id="MobiDB-lite"/>
    </source>
</evidence>
<dbReference type="EMBL" id="CP139725">
    <property type="protein sequence ID" value="WPZ21668.1"/>
    <property type="molecule type" value="Genomic_DNA"/>
</dbReference>
<accession>A0ABZ0UYH6</accession>